<dbReference type="OrthoDB" id="2520703at2759"/>
<dbReference type="Pfam" id="PF24969">
    <property type="entry name" value="LRR_15"/>
    <property type="match status" value="1"/>
</dbReference>
<organism evidence="2 3">
    <name type="scientific">Aspergillus wentii DTO 134E9</name>
    <dbReference type="NCBI Taxonomy" id="1073089"/>
    <lineage>
        <taxon>Eukaryota</taxon>
        <taxon>Fungi</taxon>
        <taxon>Dikarya</taxon>
        <taxon>Ascomycota</taxon>
        <taxon>Pezizomycotina</taxon>
        <taxon>Eurotiomycetes</taxon>
        <taxon>Eurotiomycetidae</taxon>
        <taxon>Eurotiales</taxon>
        <taxon>Aspergillaceae</taxon>
        <taxon>Aspergillus</taxon>
        <taxon>Aspergillus subgen. Cremei</taxon>
    </lineage>
</organism>
<name>A0A1L9R8Z2_ASPWE</name>
<proteinExistence type="predicted"/>
<feature type="domain" description="Leucine-rich repeat" evidence="1">
    <location>
        <begin position="90"/>
        <end position="426"/>
    </location>
</feature>
<dbReference type="RefSeq" id="XP_040685071.1">
    <property type="nucleotide sequence ID" value="XM_040839015.1"/>
</dbReference>
<evidence type="ECO:0000313" key="3">
    <source>
        <dbReference type="Proteomes" id="UP000184383"/>
    </source>
</evidence>
<keyword evidence="3" id="KW-1185">Reference proteome</keyword>
<dbReference type="InterPro" id="IPR056867">
    <property type="entry name" value="LRR_15"/>
</dbReference>
<protein>
    <recommendedName>
        <fullName evidence="1">Leucine-rich repeat domain-containing protein</fullName>
    </recommendedName>
</protein>
<dbReference type="EMBL" id="KV878216">
    <property type="protein sequence ID" value="OJJ31394.1"/>
    <property type="molecule type" value="Genomic_DNA"/>
</dbReference>
<dbReference type="Proteomes" id="UP000184383">
    <property type="component" value="Unassembled WGS sequence"/>
</dbReference>
<evidence type="ECO:0000313" key="2">
    <source>
        <dbReference type="EMBL" id="OJJ31394.1"/>
    </source>
</evidence>
<accession>A0A1L9R8Z2</accession>
<dbReference type="GeneID" id="63754863"/>
<evidence type="ECO:0000259" key="1">
    <source>
        <dbReference type="Pfam" id="PF24969"/>
    </source>
</evidence>
<gene>
    <name evidence="2" type="ORF">ASPWEDRAFT_691055</name>
</gene>
<reference evidence="3" key="1">
    <citation type="journal article" date="2017" name="Genome Biol.">
        <title>Comparative genomics reveals high biological diversity and specific adaptations in the industrially and medically important fungal genus Aspergillus.</title>
        <authorList>
            <person name="de Vries R.P."/>
            <person name="Riley R."/>
            <person name="Wiebenga A."/>
            <person name="Aguilar-Osorio G."/>
            <person name="Amillis S."/>
            <person name="Uchima C.A."/>
            <person name="Anderluh G."/>
            <person name="Asadollahi M."/>
            <person name="Askin M."/>
            <person name="Barry K."/>
            <person name="Battaglia E."/>
            <person name="Bayram O."/>
            <person name="Benocci T."/>
            <person name="Braus-Stromeyer S.A."/>
            <person name="Caldana C."/>
            <person name="Canovas D."/>
            <person name="Cerqueira G.C."/>
            <person name="Chen F."/>
            <person name="Chen W."/>
            <person name="Choi C."/>
            <person name="Clum A."/>
            <person name="Dos Santos R.A."/>
            <person name="Damasio A.R."/>
            <person name="Diallinas G."/>
            <person name="Emri T."/>
            <person name="Fekete E."/>
            <person name="Flipphi M."/>
            <person name="Freyberg S."/>
            <person name="Gallo A."/>
            <person name="Gournas C."/>
            <person name="Habgood R."/>
            <person name="Hainaut M."/>
            <person name="Harispe M.L."/>
            <person name="Henrissat B."/>
            <person name="Hilden K.S."/>
            <person name="Hope R."/>
            <person name="Hossain A."/>
            <person name="Karabika E."/>
            <person name="Karaffa L."/>
            <person name="Karanyi Z."/>
            <person name="Krasevec N."/>
            <person name="Kuo A."/>
            <person name="Kusch H."/>
            <person name="LaButti K."/>
            <person name="Lagendijk E.L."/>
            <person name="Lapidus A."/>
            <person name="Levasseur A."/>
            <person name="Lindquist E."/>
            <person name="Lipzen A."/>
            <person name="Logrieco A.F."/>
            <person name="MacCabe A."/>
            <person name="Maekelae M.R."/>
            <person name="Malavazi I."/>
            <person name="Melin P."/>
            <person name="Meyer V."/>
            <person name="Mielnichuk N."/>
            <person name="Miskei M."/>
            <person name="Molnar A.P."/>
            <person name="Mule G."/>
            <person name="Ngan C.Y."/>
            <person name="Orejas M."/>
            <person name="Orosz E."/>
            <person name="Ouedraogo J.P."/>
            <person name="Overkamp K.M."/>
            <person name="Park H.-S."/>
            <person name="Perrone G."/>
            <person name="Piumi F."/>
            <person name="Punt P.J."/>
            <person name="Ram A.F."/>
            <person name="Ramon A."/>
            <person name="Rauscher S."/>
            <person name="Record E."/>
            <person name="Riano-Pachon D.M."/>
            <person name="Robert V."/>
            <person name="Roehrig J."/>
            <person name="Ruller R."/>
            <person name="Salamov A."/>
            <person name="Salih N.S."/>
            <person name="Samson R.A."/>
            <person name="Sandor E."/>
            <person name="Sanguinetti M."/>
            <person name="Schuetze T."/>
            <person name="Sepcic K."/>
            <person name="Shelest E."/>
            <person name="Sherlock G."/>
            <person name="Sophianopoulou V."/>
            <person name="Squina F.M."/>
            <person name="Sun H."/>
            <person name="Susca A."/>
            <person name="Todd R.B."/>
            <person name="Tsang A."/>
            <person name="Unkles S.E."/>
            <person name="van de Wiele N."/>
            <person name="van Rossen-Uffink D."/>
            <person name="Oliveira J.V."/>
            <person name="Vesth T.C."/>
            <person name="Visser J."/>
            <person name="Yu J.-H."/>
            <person name="Zhou M."/>
            <person name="Andersen M.R."/>
            <person name="Archer D.B."/>
            <person name="Baker S.E."/>
            <person name="Benoit I."/>
            <person name="Brakhage A.A."/>
            <person name="Braus G.H."/>
            <person name="Fischer R."/>
            <person name="Frisvad J.C."/>
            <person name="Goldman G.H."/>
            <person name="Houbraken J."/>
            <person name="Oakley B."/>
            <person name="Pocsi I."/>
            <person name="Scazzocchio C."/>
            <person name="Seiboth B."/>
            <person name="vanKuyk P.A."/>
            <person name="Wortman J."/>
            <person name="Dyer P.S."/>
            <person name="Grigoriev I.V."/>
        </authorList>
    </citation>
    <scope>NUCLEOTIDE SEQUENCE [LARGE SCALE GENOMIC DNA]</scope>
    <source>
        <strain evidence="3">DTO 134E9</strain>
    </source>
</reference>
<sequence length="465" mass="53395">MNHLPSELLLCIGQHIDHVPTIRALVECCHRFQSLFEPLLYSLIGNFRFGFFRGEREIALIKHLCRRPDLAQHVRHIHFSWNCCECLEEFDPEVGEFRGSPLVEQMLEELFETKNEQCQWRMHLRNLCEEAWLAVLLTRLSRLESIAFDHDGPADLMSTILDKAGLRQRPFHQAVPFPRLQTVALDCNHTCTSGDAGTYSDFSPGLFHLPSVRRIQGERLIECTENMEDARQSDLDGVKNPDCPVREIVLSQAPDCYGMRDWIAACSKLERFEVGIGAMRYGSNDYTFNASRFRECLLPSKETLKTLCIGFDSDYHNHRYHRDDSPDVYISEITDDLPFGSFKAFHVLEHLSMRHPNLVKLPESSSHFQENAHNQEPPSIIDQLPQSLKSLEITEIGWEFVPVLISGLGELIKFRGELMPRLERIGLFFLDEQALKLAKSSIDRLRLVAGRIGVCLTGQVRSIKY</sequence>
<dbReference type="VEuPathDB" id="FungiDB:ASPWEDRAFT_691055"/>
<dbReference type="AlphaFoldDB" id="A0A1L9R8Z2"/>